<keyword evidence="3" id="KW-1185">Reference proteome</keyword>
<accession>A0ABD0KIE6</accession>
<evidence type="ECO:0000256" key="1">
    <source>
        <dbReference type="SAM" id="MobiDB-lite"/>
    </source>
</evidence>
<evidence type="ECO:0000313" key="3">
    <source>
        <dbReference type="Proteomes" id="UP001519460"/>
    </source>
</evidence>
<organism evidence="2 3">
    <name type="scientific">Batillaria attramentaria</name>
    <dbReference type="NCBI Taxonomy" id="370345"/>
    <lineage>
        <taxon>Eukaryota</taxon>
        <taxon>Metazoa</taxon>
        <taxon>Spiralia</taxon>
        <taxon>Lophotrochozoa</taxon>
        <taxon>Mollusca</taxon>
        <taxon>Gastropoda</taxon>
        <taxon>Caenogastropoda</taxon>
        <taxon>Sorbeoconcha</taxon>
        <taxon>Cerithioidea</taxon>
        <taxon>Batillariidae</taxon>
        <taxon>Batillaria</taxon>
    </lineage>
</organism>
<dbReference type="AlphaFoldDB" id="A0ABD0KIE6"/>
<evidence type="ECO:0000313" key="2">
    <source>
        <dbReference type="EMBL" id="KAK7486949.1"/>
    </source>
</evidence>
<proteinExistence type="predicted"/>
<name>A0ABD0KIE6_9CAEN</name>
<gene>
    <name evidence="2" type="ORF">BaRGS_00021765</name>
</gene>
<feature type="compositionally biased region" description="Low complexity" evidence="1">
    <location>
        <begin position="16"/>
        <end position="33"/>
    </location>
</feature>
<dbReference type="Proteomes" id="UP001519460">
    <property type="component" value="Unassembled WGS sequence"/>
</dbReference>
<comment type="caution">
    <text evidence="2">The sequence shown here is derived from an EMBL/GenBank/DDBJ whole genome shotgun (WGS) entry which is preliminary data.</text>
</comment>
<dbReference type="EMBL" id="JACVVK020000171">
    <property type="protein sequence ID" value="KAK7486949.1"/>
    <property type="molecule type" value="Genomic_DNA"/>
</dbReference>
<sequence length="67" mass="7172">MATDAPKRKLPRSECTRNSTTRSRGTVTRSSNTQPNGRLTADGALQLDPGYLVLCGRHSTVTVSLAV</sequence>
<protein>
    <submittedName>
        <fullName evidence="2">Uncharacterized protein</fullName>
    </submittedName>
</protein>
<feature type="compositionally biased region" description="Basic and acidic residues" evidence="1">
    <location>
        <begin position="1"/>
        <end position="15"/>
    </location>
</feature>
<reference evidence="2 3" key="1">
    <citation type="journal article" date="2023" name="Sci. Data">
        <title>Genome assembly of the Korean intertidal mud-creeper Batillaria attramentaria.</title>
        <authorList>
            <person name="Patra A.K."/>
            <person name="Ho P.T."/>
            <person name="Jun S."/>
            <person name="Lee S.J."/>
            <person name="Kim Y."/>
            <person name="Won Y.J."/>
        </authorList>
    </citation>
    <scope>NUCLEOTIDE SEQUENCE [LARGE SCALE GENOMIC DNA]</scope>
    <source>
        <strain evidence="2">Wonlab-2016</strain>
    </source>
</reference>
<feature type="region of interest" description="Disordered" evidence="1">
    <location>
        <begin position="1"/>
        <end position="42"/>
    </location>
</feature>